<keyword evidence="11" id="KW-0175">Coiled coil</keyword>
<organism evidence="14 15">
    <name type="scientific">Syncephalastrum racemosum</name>
    <name type="common">Filamentous fungus</name>
    <dbReference type="NCBI Taxonomy" id="13706"/>
    <lineage>
        <taxon>Eukaryota</taxon>
        <taxon>Fungi</taxon>
        <taxon>Fungi incertae sedis</taxon>
        <taxon>Mucoromycota</taxon>
        <taxon>Mucoromycotina</taxon>
        <taxon>Mucoromycetes</taxon>
        <taxon>Mucorales</taxon>
        <taxon>Syncephalastraceae</taxon>
        <taxon>Syncephalastrum</taxon>
    </lineage>
</organism>
<dbReference type="STRING" id="13706.A0A1X2HPU0"/>
<evidence type="ECO:0000256" key="12">
    <source>
        <dbReference type="SAM" id="MobiDB-lite"/>
    </source>
</evidence>
<evidence type="ECO:0000256" key="6">
    <source>
        <dbReference type="ARBA" id="ARBA00012483"/>
    </source>
</evidence>
<dbReference type="PROSITE" id="PS51698">
    <property type="entry name" value="U_BOX"/>
    <property type="match status" value="1"/>
</dbReference>
<feature type="compositionally biased region" description="Polar residues" evidence="12">
    <location>
        <begin position="839"/>
        <end position="852"/>
    </location>
</feature>
<dbReference type="GO" id="GO:0000151">
    <property type="term" value="C:ubiquitin ligase complex"/>
    <property type="evidence" value="ECO:0007669"/>
    <property type="project" value="InterPro"/>
</dbReference>
<comment type="catalytic activity">
    <reaction evidence="1">
        <text>S-ubiquitinyl-[E2 ubiquitin-conjugating enzyme]-L-cysteine + [acceptor protein]-L-lysine = [E2 ubiquitin-conjugating enzyme]-L-cysteine + N(6)-ubiquitinyl-[acceptor protein]-L-lysine.</text>
        <dbReference type="EC" id="2.3.2.27"/>
    </reaction>
</comment>
<accession>A0A1X2HPU0</accession>
<name>A0A1X2HPU0_SYNRA</name>
<dbReference type="InterPro" id="IPR003613">
    <property type="entry name" value="Ubox_domain"/>
</dbReference>
<dbReference type="UniPathway" id="UPA00143"/>
<keyword evidence="8" id="KW-0808">Transferase</keyword>
<comment type="pathway">
    <text evidence="4">Protein modification; protein ubiquitination.</text>
</comment>
<evidence type="ECO:0000256" key="1">
    <source>
        <dbReference type="ARBA" id="ARBA00000900"/>
    </source>
</evidence>
<dbReference type="GO" id="GO:0034450">
    <property type="term" value="F:ubiquitin-ubiquitin ligase activity"/>
    <property type="evidence" value="ECO:0007669"/>
    <property type="project" value="EnsemblFungi"/>
</dbReference>
<evidence type="ECO:0000256" key="10">
    <source>
        <dbReference type="ARBA" id="ARBA00023242"/>
    </source>
</evidence>
<dbReference type="Pfam" id="PF04564">
    <property type="entry name" value="U-box"/>
    <property type="match status" value="1"/>
</dbReference>
<dbReference type="AlphaFoldDB" id="A0A1X2HPU0"/>
<dbReference type="GO" id="GO:0070936">
    <property type="term" value="P:protein K48-linked ubiquitination"/>
    <property type="evidence" value="ECO:0007669"/>
    <property type="project" value="EnsemblFungi"/>
</dbReference>
<evidence type="ECO:0000256" key="2">
    <source>
        <dbReference type="ARBA" id="ARBA00004123"/>
    </source>
</evidence>
<comment type="caution">
    <text evidence="14">The sequence shown here is derived from an EMBL/GenBank/DDBJ whole genome shotgun (WGS) entry which is preliminary data.</text>
</comment>
<evidence type="ECO:0000313" key="14">
    <source>
        <dbReference type="EMBL" id="ORZ01400.1"/>
    </source>
</evidence>
<gene>
    <name evidence="14" type="ORF">BCR43DRAFT_178023</name>
</gene>
<feature type="coiled-coil region" evidence="11">
    <location>
        <begin position="304"/>
        <end position="331"/>
    </location>
</feature>
<dbReference type="EC" id="2.3.2.27" evidence="6"/>
<dbReference type="Proteomes" id="UP000242180">
    <property type="component" value="Unassembled WGS sequence"/>
</dbReference>
<keyword evidence="9" id="KW-0833">Ubl conjugation pathway</keyword>
<evidence type="ECO:0000256" key="5">
    <source>
        <dbReference type="ARBA" id="ARBA00007434"/>
    </source>
</evidence>
<dbReference type="InterPro" id="IPR019474">
    <property type="entry name" value="Ub_conjug_fac_E4_core"/>
</dbReference>
<dbReference type="GO" id="GO:0031398">
    <property type="term" value="P:positive regulation of protein ubiquitination"/>
    <property type="evidence" value="ECO:0007669"/>
    <property type="project" value="EnsemblFungi"/>
</dbReference>
<dbReference type="Pfam" id="PF10408">
    <property type="entry name" value="Ufd2P_core"/>
    <property type="match status" value="1"/>
</dbReference>
<dbReference type="InterPro" id="IPR013083">
    <property type="entry name" value="Znf_RING/FYVE/PHD"/>
</dbReference>
<dbReference type="GO" id="GO:0005634">
    <property type="term" value="C:nucleus"/>
    <property type="evidence" value="ECO:0007669"/>
    <property type="project" value="UniProtKB-SubCell"/>
</dbReference>
<sequence length="852" mass="97394">MPDMFPQWQPSGQPLGPEQLVPRLLAEPGTSAGLPTEYVSELTVRFADDGLDMIIGAALAIISSRLQNVDILGDYKPSLQALTNLCENKTIAAMIPTLPEFDPADATAHTIEKVSLLGPFFRLTAYPDSAPKVAENFFQNAGDRYSADIESGMNGLRATVRNIQRTMFGITNAIVRSSPAARDALLAYFAHVLRLNAKRAQMQVDPQTVASEGFMHNISAVLLDLCDPFLDVKATKIDKIDPDYFLTSRRLDIREDTKINATQEQSDEYYKEERDGKAHNFITDIFFLTLAFMHYGPIRTFINYNEFKREYSEIKRQAERMEQEAANLANTPQGVMQDFVAKRYKAQLEAMTMHKFAFESMLLDEQYLSQAMRYYNLVMALLVRIVDPQHKHPWETVKMPLPKDISTTFSMLPEWIVEDVVEFFLFLGKYAYRLPVFNRNPQDELVAFIITFLRNTSYIKNPYLKAKFVEILFFFTYPIAQGVPGELEAMLNSHSLALENLVPSLMSFYVEVEQTGASNQFYDKFNIRYNISHIMKTIWAHPTHRAKLREESKNHELFTRFVNMLMSDVTYLLDESLSKLSEIHQIQTEMDDQASWDTQTPQQRQERTANLRTLERQAQSYVALGNETVHMLQYLTAEVVEPFMVTEVVDRLAAMLDYNLSQLVGPKCTELKVKNREKYHFEPRTLLSEIIDIYLHLDCAAFVEAVARDGRSYKKEYFSRAASIMLKHRLKHTDDVAALEAFVNRVEEAIQCGVEEEEELGDVPEEYLDPILSSVMEDPVLLPTSNTIIDRSTIRAHLLSDTRDPFSRAPLSMDMVVPATDIKEKIQAWRAEQKRKRATASSGANDPMDTST</sequence>
<reference evidence="14 15" key="1">
    <citation type="submission" date="2016-07" db="EMBL/GenBank/DDBJ databases">
        <title>Pervasive Adenine N6-methylation of Active Genes in Fungi.</title>
        <authorList>
            <consortium name="DOE Joint Genome Institute"/>
            <person name="Mondo S.J."/>
            <person name="Dannebaum R.O."/>
            <person name="Kuo R.C."/>
            <person name="Labutti K."/>
            <person name="Haridas S."/>
            <person name="Kuo A."/>
            <person name="Salamov A."/>
            <person name="Ahrendt S.R."/>
            <person name="Lipzen A."/>
            <person name="Sullivan W."/>
            <person name="Andreopoulos W.B."/>
            <person name="Clum A."/>
            <person name="Lindquist E."/>
            <person name="Daum C."/>
            <person name="Ramamoorthy G.K."/>
            <person name="Gryganskyi A."/>
            <person name="Culley D."/>
            <person name="Magnuson J.K."/>
            <person name="James T.Y."/>
            <person name="O'Malley M.A."/>
            <person name="Stajich J.E."/>
            <person name="Spatafora J.W."/>
            <person name="Visel A."/>
            <person name="Grigoriev I.V."/>
        </authorList>
    </citation>
    <scope>NUCLEOTIDE SEQUENCE [LARGE SCALE GENOMIC DNA]</scope>
    <source>
        <strain evidence="14 15">NRRL 2496</strain>
    </source>
</reference>
<evidence type="ECO:0000256" key="3">
    <source>
        <dbReference type="ARBA" id="ARBA00004496"/>
    </source>
</evidence>
<dbReference type="InParanoid" id="A0A1X2HPU0"/>
<dbReference type="PANTHER" id="PTHR13931">
    <property type="entry name" value="UBIQUITINATION FACTOR E4"/>
    <property type="match status" value="1"/>
</dbReference>
<protein>
    <recommendedName>
        <fullName evidence="6">RING-type E3 ubiquitin transferase</fullName>
        <ecNumber evidence="6">2.3.2.27</ecNumber>
    </recommendedName>
</protein>
<dbReference type="OrthoDB" id="20295at2759"/>
<comment type="subcellular location">
    <subcellularLocation>
        <location evidence="3">Cytoplasm</location>
    </subcellularLocation>
    <subcellularLocation>
        <location evidence="2">Nucleus</location>
    </subcellularLocation>
</comment>
<evidence type="ECO:0000256" key="8">
    <source>
        <dbReference type="ARBA" id="ARBA00022679"/>
    </source>
</evidence>
<evidence type="ECO:0000256" key="9">
    <source>
        <dbReference type="ARBA" id="ARBA00022786"/>
    </source>
</evidence>
<feature type="region of interest" description="Disordered" evidence="12">
    <location>
        <begin position="830"/>
        <end position="852"/>
    </location>
</feature>
<dbReference type="EMBL" id="MCGN01000002">
    <property type="protein sequence ID" value="ORZ01400.1"/>
    <property type="molecule type" value="Genomic_DNA"/>
</dbReference>
<keyword evidence="10" id="KW-0539">Nucleus</keyword>
<dbReference type="PANTHER" id="PTHR13931:SF2">
    <property type="entry name" value="UBIQUITIN CONJUGATION FACTOR E4 B"/>
    <property type="match status" value="1"/>
</dbReference>
<dbReference type="GO" id="GO:0071361">
    <property type="term" value="P:cellular response to ethanol"/>
    <property type="evidence" value="ECO:0007669"/>
    <property type="project" value="EnsemblFungi"/>
</dbReference>
<dbReference type="FunFam" id="3.30.40.10:FF:000055">
    <property type="entry name" value="Ubiquitin conjugation factor e4 a"/>
    <property type="match status" value="1"/>
</dbReference>
<evidence type="ECO:0000256" key="11">
    <source>
        <dbReference type="SAM" id="Coils"/>
    </source>
</evidence>
<feature type="domain" description="U-box" evidence="13">
    <location>
        <begin position="762"/>
        <end position="836"/>
    </location>
</feature>
<dbReference type="SMART" id="SM00504">
    <property type="entry name" value="Ubox"/>
    <property type="match status" value="1"/>
</dbReference>
<dbReference type="GO" id="GO:0036503">
    <property type="term" value="P:ERAD pathway"/>
    <property type="evidence" value="ECO:0007669"/>
    <property type="project" value="EnsemblFungi"/>
</dbReference>
<evidence type="ECO:0000256" key="7">
    <source>
        <dbReference type="ARBA" id="ARBA00022490"/>
    </source>
</evidence>
<evidence type="ECO:0000313" key="15">
    <source>
        <dbReference type="Proteomes" id="UP000242180"/>
    </source>
</evidence>
<dbReference type="InterPro" id="IPR045132">
    <property type="entry name" value="UBE4"/>
</dbReference>
<dbReference type="GO" id="GO:0005737">
    <property type="term" value="C:cytoplasm"/>
    <property type="evidence" value="ECO:0007669"/>
    <property type="project" value="UniProtKB-SubCell"/>
</dbReference>
<keyword evidence="7" id="KW-0963">Cytoplasm</keyword>
<dbReference type="GO" id="GO:0006511">
    <property type="term" value="P:ubiquitin-dependent protein catabolic process"/>
    <property type="evidence" value="ECO:0007669"/>
    <property type="project" value="EnsemblFungi"/>
</dbReference>
<dbReference type="SUPFAM" id="SSF57850">
    <property type="entry name" value="RING/U-box"/>
    <property type="match status" value="1"/>
</dbReference>
<evidence type="ECO:0000259" key="13">
    <source>
        <dbReference type="PROSITE" id="PS51698"/>
    </source>
</evidence>
<dbReference type="OMA" id="SNAFMTN"/>
<proteinExistence type="inferred from homology"/>
<comment type="similarity">
    <text evidence="5">Belongs to the ubiquitin conjugation factor E4 family.</text>
</comment>
<dbReference type="FunCoup" id="A0A1X2HPU0">
    <property type="interactions" value="1130"/>
</dbReference>
<dbReference type="Gene3D" id="3.30.40.10">
    <property type="entry name" value="Zinc/RING finger domain, C3HC4 (zinc finger)"/>
    <property type="match status" value="1"/>
</dbReference>
<evidence type="ECO:0000256" key="4">
    <source>
        <dbReference type="ARBA" id="ARBA00004906"/>
    </source>
</evidence>
<keyword evidence="15" id="KW-1185">Reference proteome</keyword>